<protein>
    <recommendedName>
        <fullName evidence="2 12">Chitin synthase</fullName>
        <ecNumber evidence="2 12">2.4.1.16</ecNumber>
    </recommendedName>
</protein>
<dbReference type="GO" id="GO:0006031">
    <property type="term" value="P:chitin biosynthetic process"/>
    <property type="evidence" value="ECO:0007669"/>
    <property type="project" value="UniProtKB-UniRule"/>
</dbReference>
<evidence type="ECO:0000259" key="13">
    <source>
        <dbReference type="Pfam" id="PF08407"/>
    </source>
</evidence>
<evidence type="ECO:0000313" key="15">
    <source>
        <dbReference type="Proteomes" id="UP000076584"/>
    </source>
</evidence>
<evidence type="ECO:0000256" key="9">
    <source>
        <dbReference type="ARBA" id="ARBA00023316"/>
    </source>
</evidence>
<evidence type="ECO:0000256" key="6">
    <source>
        <dbReference type="ARBA" id="ARBA00022692"/>
    </source>
</evidence>
<dbReference type="AlphaFoldDB" id="A0A166LDN8"/>
<comment type="function">
    <text evidence="12">Polymerizes chitin, a structural polymer of the cell wall and septum, by transferring the sugar moiety of UDP-GlcNAc to the non-reducing end of the growing chitin polymer.</text>
</comment>
<evidence type="ECO:0000313" key="14">
    <source>
        <dbReference type="EMBL" id="KZL63397.1"/>
    </source>
</evidence>
<evidence type="ECO:0000256" key="4">
    <source>
        <dbReference type="ARBA" id="ARBA00022676"/>
    </source>
</evidence>
<keyword evidence="15" id="KW-1185">Reference proteome</keyword>
<keyword evidence="7 12" id="KW-1133">Transmembrane helix</keyword>
<gene>
    <name evidence="14" type="ORF">CI238_11936</name>
</gene>
<evidence type="ECO:0000256" key="2">
    <source>
        <dbReference type="ARBA" id="ARBA00012543"/>
    </source>
</evidence>
<evidence type="ECO:0000256" key="3">
    <source>
        <dbReference type="ARBA" id="ARBA00022475"/>
    </source>
</evidence>
<feature type="domain" description="Chitin synthase N-terminal" evidence="13">
    <location>
        <begin position="133"/>
        <end position="206"/>
    </location>
</feature>
<accession>A0A166LDN8</accession>
<dbReference type="Proteomes" id="UP000076584">
    <property type="component" value="Unassembled WGS sequence"/>
</dbReference>
<reference evidence="14 15" key="1">
    <citation type="submission" date="2015-06" db="EMBL/GenBank/DDBJ databases">
        <title>Survival trade-offs in plant roots during colonization by closely related pathogenic and mutualistic fungi.</title>
        <authorList>
            <person name="Hacquard S."/>
            <person name="Kracher B."/>
            <person name="Hiruma K."/>
            <person name="Weinman A."/>
            <person name="Muench P."/>
            <person name="Garrido Oter R."/>
            <person name="Ver Loren van Themaat E."/>
            <person name="Dallerey J.-F."/>
            <person name="Damm U."/>
            <person name="Henrissat B."/>
            <person name="Lespinet O."/>
            <person name="Thon M."/>
            <person name="Kemen E."/>
            <person name="McHardy A.C."/>
            <person name="Schulze-Lefert P."/>
            <person name="O'Connell R.J."/>
        </authorList>
    </citation>
    <scope>NUCLEOTIDE SEQUENCE [LARGE SCALE GENOMIC DNA]</scope>
    <source>
        <strain evidence="14 15">MAFF 238704</strain>
    </source>
</reference>
<comment type="caution">
    <text evidence="14">The sequence shown here is derived from an EMBL/GenBank/DDBJ whole genome shotgun (WGS) entry which is preliminary data.</text>
</comment>
<dbReference type="STRING" id="1573173.A0A166LDN8"/>
<feature type="transmembrane region" description="Helical" evidence="12">
    <location>
        <begin position="869"/>
        <end position="893"/>
    </location>
</feature>
<dbReference type="SUPFAM" id="SSF53448">
    <property type="entry name" value="Nucleotide-diphospho-sugar transferases"/>
    <property type="match status" value="1"/>
</dbReference>
<keyword evidence="9 12" id="KW-0961">Cell wall biogenesis/degradation</keyword>
<dbReference type="EC" id="2.4.1.16" evidence="2 12"/>
<dbReference type="GO" id="GO:0004100">
    <property type="term" value="F:chitin synthase activity"/>
    <property type="evidence" value="ECO:0007669"/>
    <property type="project" value="UniProtKB-UniRule"/>
</dbReference>
<dbReference type="InterPro" id="IPR004835">
    <property type="entry name" value="Chitin_synth"/>
</dbReference>
<feature type="transmembrane region" description="Helical" evidence="12">
    <location>
        <begin position="694"/>
        <end position="716"/>
    </location>
</feature>
<dbReference type="GO" id="GO:0030428">
    <property type="term" value="C:cell septum"/>
    <property type="evidence" value="ECO:0007669"/>
    <property type="project" value="TreeGrafter"/>
</dbReference>
<keyword evidence="5 12" id="KW-0808">Transferase</keyword>
<dbReference type="InterPro" id="IPR029044">
    <property type="entry name" value="Nucleotide-diphossugar_trans"/>
</dbReference>
<proteinExistence type="inferred from homology"/>
<keyword evidence="4 12" id="KW-0328">Glycosyltransferase</keyword>
<comment type="similarity">
    <text evidence="10">Belongs to the chitin synthase family. Class III subfamily.</text>
</comment>
<evidence type="ECO:0000256" key="12">
    <source>
        <dbReference type="RuleBase" id="RU366040"/>
    </source>
</evidence>
<evidence type="ECO:0000256" key="10">
    <source>
        <dbReference type="ARBA" id="ARBA00038055"/>
    </source>
</evidence>
<evidence type="ECO:0000256" key="7">
    <source>
        <dbReference type="ARBA" id="ARBA00022989"/>
    </source>
</evidence>
<keyword evidence="8 12" id="KW-0472">Membrane</keyword>
<feature type="transmembrane region" description="Helical" evidence="12">
    <location>
        <begin position="29"/>
        <end position="50"/>
    </location>
</feature>
<evidence type="ECO:0000256" key="11">
    <source>
        <dbReference type="ARBA" id="ARBA00049510"/>
    </source>
</evidence>
<feature type="transmembrane region" description="Helical" evidence="12">
    <location>
        <begin position="644"/>
        <end position="666"/>
    </location>
</feature>
<feature type="non-terminal residue" evidence="14">
    <location>
        <position position="1"/>
    </location>
</feature>
<dbReference type="InterPro" id="IPR013616">
    <property type="entry name" value="Chitin_synth_N"/>
</dbReference>
<comment type="subcellular location">
    <subcellularLocation>
        <location evidence="1 12">Cell membrane</location>
        <topology evidence="1 12">Multi-pass membrane protein</topology>
    </subcellularLocation>
</comment>
<evidence type="ECO:0000256" key="1">
    <source>
        <dbReference type="ARBA" id="ARBA00004651"/>
    </source>
</evidence>
<keyword evidence="3 12" id="KW-1003">Cell membrane</keyword>
<evidence type="ECO:0000256" key="8">
    <source>
        <dbReference type="ARBA" id="ARBA00023136"/>
    </source>
</evidence>
<sequence length="900" mass="101657">LLFFFYSRSCLVSWTLLGVRNPCDHVFPFLLHEISGCLFALLFFLIWAAFCDIEVSPSNPSLDLCPDECLSRSIVKAAEVVMSASRFTDSDGRSYGDATNFSGFEALQEAPQSPNPSIVISHEIPRGGIKRHTTKKIKLIKGSVLSVNCPVPSAIRNAVQPRYRDFEGSSEEFVKMRYTAATCDPDEFTLKNGHDLRPRMYNRHTELFVCVTYFNEDKYLFARSWHSIMENVRDIINLKKSTFWNKGGPAWQKIVLCVAMDGIEPCDKVVLDHLATVGVYQDGILKKEVAGRETVAHIFEYTTQLSITPYQQLIRPIDDGPYSLPPVQIILCLKQKNSGKINSNRWFLNAFGRILNPEVVVHIDTGTRINPRSLLKLWGAFYNDRTLGGACGVIEPALGKGNRALLNPLVATQNFEYKVACQLERAIESTTGYLSVLPGAFSAYRFRAIIGTPMEQYFRGDPTLGEMLGKNGVRLGSIWRLNRFLADDRIMAFELLVKHGQSWSTRLVPAARGRTDVPTSTVDFINQRRRWLNGSLSASIYSMRFFLRFRLPSHNIIRLCALFIQMAYNLLAFILAWFSLAGYLLTTFVVNDITGDPPGESQIRGFPFGSATKIVNSVIQIVYLGTVVLQVIIALAGRPKGHRFAYVVSFGVFAVVQLYLIMNLIYLTKRLIDFKLETDGGSSYGYISEYYSDIGSVTVLVTAVAVFGVYIAAGIISLDPWHLVHSWAQYLFISSSYTNILKIYAFSNIHDSSWGVKSGKKDFGPITPVPPVPAKKGNDVFVDDVEKPQEDIDTAFENVVKRALEPHKASREPVVDDREETFLKFRTALVASYLFSNFFVCIIIMNDSLKGLWWLGDSYWHKIWFFRLWMWGNSSLLLLQLFGCIYQAAAGFYRACFYRY</sequence>
<dbReference type="GO" id="GO:0005886">
    <property type="term" value="C:plasma membrane"/>
    <property type="evidence" value="ECO:0007669"/>
    <property type="project" value="UniProtKB-SubCell"/>
</dbReference>
<name>A0A166LDN8_COLIC</name>
<feature type="transmembrane region" description="Helical" evidence="12">
    <location>
        <begin position="614"/>
        <end position="637"/>
    </location>
</feature>
<keyword evidence="6 12" id="KW-0812">Transmembrane</keyword>
<dbReference type="Pfam" id="PF01644">
    <property type="entry name" value="Chitin_synth_1"/>
    <property type="match status" value="1"/>
</dbReference>
<dbReference type="PANTHER" id="PTHR22914:SF11">
    <property type="entry name" value="CHITIN SYNTHASE B"/>
    <property type="match status" value="1"/>
</dbReference>
<feature type="transmembrane region" description="Helical" evidence="12">
    <location>
        <begin position="828"/>
        <end position="849"/>
    </location>
</feature>
<dbReference type="GO" id="GO:0071555">
    <property type="term" value="P:cell wall organization"/>
    <property type="evidence" value="ECO:0007669"/>
    <property type="project" value="UniProtKB-KW"/>
</dbReference>
<organism evidence="14 15">
    <name type="scientific">Colletotrichum incanum</name>
    <name type="common">Soybean anthracnose fungus</name>
    <dbReference type="NCBI Taxonomy" id="1573173"/>
    <lineage>
        <taxon>Eukaryota</taxon>
        <taxon>Fungi</taxon>
        <taxon>Dikarya</taxon>
        <taxon>Ascomycota</taxon>
        <taxon>Pezizomycotina</taxon>
        <taxon>Sordariomycetes</taxon>
        <taxon>Hypocreomycetidae</taxon>
        <taxon>Glomerellales</taxon>
        <taxon>Glomerellaceae</taxon>
        <taxon>Colletotrichum</taxon>
        <taxon>Colletotrichum spaethianum species complex</taxon>
    </lineage>
</organism>
<dbReference type="EMBL" id="LFIW01002789">
    <property type="protein sequence ID" value="KZL63397.1"/>
    <property type="molecule type" value="Genomic_DNA"/>
</dbReference>
<evidence type="ECO:0000256" key="5">
    <source>
        <dbReference type="ARBA" id="ARBA00022679"/>
    </source>
</evidence>
<feature type="transmembrane region" description="Helical" evidence="12">
    <location>
        <begin position="559"/>
        <end position="580"/>
    </location>
</feature>
<dbReference type="Pfam" id="PF08407">
    <property type="entry name" value="Chitin_synth_1N"/>
    <property type="match status" value="1"/>
</dbReference>
<dbReference type="PANTHER" id="PTHR22914">
    <property type="entry name" value="CHITIN SYNTHASE"/>
    <property type="match status" value="1"/>
</dbReference>
<comment type="catalytic activity">
    <reaction evidence="11">
        <text>[(1-&gt;4)-N-acetyl-beta-D-glucosaminyl](n) + UDP-N-acetyl-alpha-D-glucosamine = [(1-&gt;4)-N-acetyl-beta-D-glucosaminyl](n+1) + UDP + H(+)</text>
        <dbReference type="Rhea" id="RHEA:16637"/>
        <dbReference type="Rhea" id="RHEA-COMP:9593"/>
        <dbReference type="Rhea" id="RHEA-COMP:9595"/>
        <dbReference type="ChEBI" id="CHEBI:15378"/>
        <dbReference type="ChEBI" id="CHEBI:17029"/>
        <dbReference type="ChEBI" id="CHEBI:57705"/>
        <dbReference type="ChEBI" id="CHEBI:58223"/>
        <dbReference type="EC" id="2.4.1.16"/>
    </reaction>
    <physiologicalReaction direction="left-to-right" evidence="11">
        <dbReference type="Rhea" id="RHEA:16638"/>
    </physiologicalReaction>
</comment>